<proteinExistence type="predicted"/>
<gene>
    <name evidence="2" type="ORF">D0962_34795</name>
</gene>
<feature type="compositionally biased region" description="Acidic residues" evidence="1">
    <location>
        <begin position="139"/>
        <end position="151"/>
    </location>
</feature>
<feature type="region of interest" description="Disordered" evidence="1">
    <location>
        <begin position="1"/>
        <end position="26"/>
    </location>
</feature>
<feature type="region of interest" description="Disordered" evidence="1">
    <location>
        <begin position="130"/>
        <end position="157"/>
    </location>
</feature>
<protein>
    <submittedName>
        <fullName evidence="2">CAP domain-containing protein</fullName>
    </submittedName>
</protein>
<dbReference type="Gene3D" id="3.40.33.10">
    <property type="entry name" value="CAP"/>
    <property type="match status" value="1"/>
</dbReference>
<dbReference type="EMBL" id="QZCE01000002">
    <property type="protein sequence ID" value="NEZ67864.1"/>
    <property type="molecule type" value="Genomic_DNA"/>
</dbReference>
<name>A0A6M0SHN1_9CYAN</name>
<organism evidence="2 3">
    <name type="scientific">Adonisia turfae CCMR0082</name>
    <dbReference type="NCBI Taxonomy" id="2304604"/>
    <lineage>
        <taxon>Bacteria</taxon>
        <taxon>Bacillati</taxon>
        <taxon>Cyanobacteriota</taxon>
        <taxon>Adonisia</taxon>
        <taxon>Adonisia turfae</taxon>
    </lineage>
</organism>
<dbReference type="CDD" id="cd05379">
    <property type="entry name" value="CAP_bacterial"/>
    <property type="match status" value="1"/>
</dbReference>
<evidence type="ECO:0000313" key="3">
    <source>
        <dbReference type="Proteomes" id="UP000473574"/>
    </source>
</evidence>
<accession>A0A6M0SHN1</accession>
<dbReference type="InterPro" id="IPR035940">
    <property type="entry name" value="CAP_sf"/>
</dbReference>
<reference evidence="2 3" key="1">
    <citation type="journal article" date="2020" name="Microb. Ecol.">
        <title>Ecogenomics of the Marine Benthic Filamentous Cyanobacterium Adonisia.</title>
        <authorList>
            <person name="Walter J.M."/>
            <person name="Coutinho F.H."/>
            <person name="Leomil L."/>
            <person name="Hargreaves P.I."/>
            <person name="Campeao M.E."/>
            <person name="Vieira V.V."/>
            <person name="Silva B.S."/>
            <person name="Fistarol G.O."/>
            <person name="Salomon P.S."/>
            <person name="Sawabe T."/>
            <person name="Mino S."/>
            <person name="Hosokawa M."/>
            <person name="Miyashita H."/>
            <person name="Maruyama F."/>
            <person name="van Verk M.C."/>
            <person name="Dutilh B.E."/>
            <person name="Thompson C.C."/>
            <person name="Thompson F.L."/>
        </authorList>
    </citation>
    <scope>NUCLEOTIDE SEQUENCE [LARGE SCALE GENOMIC DNA]</scope>
    <source>
        <strain evidence="2 3">CCMR0082</strain>
    </source>
</reference>
<evidence type="ECO:0000256" key="1">
    <source>
        <dbReference type="SAM" id="MobiDB-lite"/>
    </source>
</evidence>
<dbReference type="AlphaFoldDB" id="A0A6M0SHN1"/>
<sequence length="493" mass="53899">MRRTSPDSGAKQELIRDIPNISDGNSRIQRGGQLSVPTDGNSLASLYFEGGGESYDGLVVTTRPLNRSDRQSTLYEFPCRFSGGEYLLAWNANSGGACRADDTNPGIEIKRNGENSSSSIRSTDLVVGTASIGKKQNSSEEDSELPSDDVEVNPGAGPVVIRTSTRLSTETAYILERCDVDFVGDYCQREIPVRRDAINIEVLEGEIFVKSEQDPEGETVLEGQSFSYPQKEFTRFDVGQAANSCEVLRFLNAAYWIDSGTSQNIADGITQQLHQHRDYLGISGRTPNGLSSLERDIFAELNRVRSNPGTYADLLEENKQYLNNNYLNLPGETANPNSRSNAVSGAISFLREQRNLPELSISKGMSAANRDHILDQGKSGKFAGHTGENSSGAGARLRRYGSVGCPPSYDEDEFENIVYFDQSAHQGSVPASQAVVMEMLITYRPRRTGNPANLFNPDFQVTGVACGPHSDFLPDMCVITYANGYVENADISE</sequence>
<evidence type="ECO:0000313" key="2">
    <source>
        <dbReference type="EMBL" id="NEZ67864.1"/>
    </source>
</evidence>
<dbReference type="Proteomes" id="UP000473574">
    <property type="component" value="Unassembled WGS sequence"/>
</dbReference>
<comment type="caution">
    <text evidence="2">The sequence shown here is derived from an EMBL/GenBank/DDBJ whole genome shotgun (WGS) entry which is preliminary data.</text>
</comment>